<dbReference type="RefSeq" id="XP_035827665.1">
    <property type="nucleotide sequence ID" value="XM_035971772.1"/>
</dbReference>
<dbReference type="GeneID" id="106012788"/>
<evidence type="ECO:0000313" key="2">
    <source>
        <dbReference type="RefSeq" id="XP_035827665.1"/>
    </source>
</evidence>
<name>A0ABM1VZ22_APLCA</name>
<sequence>MRTIVSSTPPGSATMDAKELLEYVWEHPPEPFHGGCVKRALNPLLKSMRIFGGYHECNYYDSWHKNDRTEEKKKHRTATEPKQHHVTHNNVTQEGQIFQNGNPDKNSTKTILVKRNPKISAISMAHSDSSQSPSSHGGHMFLVEEAEKQNAPSLSHNENKTGERFISEPRTNESILKKCGIVNTKTTCKIARSLGYGDMLKGKDDVNSGKMETPSKVSCRRALLSDRTWCALVVLLLWVNVFR</sequence>
<protein>
    <submittedName>
        <fullName evidence="2">Uncharacterized protein LOC106012788 isoform X1</fullName>
    </submittedName>
</protein>
<reference evidence="2" key="1">
    <citation type="submission" date="2025-08" db="UniProtKB">
        <authorList>
            <consortium name="RefSeq"/>
        </authorList>
    </citation>
    <scope>IDENTIFICATION</scope>
</reference>
<proteinExistence type="predicted"/>
<accession>A0ABM1VZ22</accession>
<evidence type="ECO:0000313" key="1">
    <source>
        <dbReference type="Proteomes" id="UP000694888"/>
    </source>
</evidence>
<keyword evidence="1" id="KW-1185">Reference proteome</keyword>
<gene>
    <name evidence="2" type="primary">LOC106012788</name>
</gene>
<dbReference type="Proteomes" id="UP000694888">
    <property type="component" value="Unplaced"/>
</dbReference>
<organism evidence="1 2">
    <name type="scientific">Aplysia californica</name>
    <name type="common">California sea hare</name>
    <dbReference type="NCBI Taxonomy" id="6500"/>
    <lineage>
        <taxon>Eukaryota</taxon>
        <taxon>Metazoa</taxon>
        <taxon>Spiralia</taxon>
        <taxon>Lophotrochozoa</taxon>
        <taxon>Mollusca</taxon>
        <taxon>Gastropoda</taxon>
        <taxon>Heterobranchia</taxon>
        <taxon>Euthyneura</taxon>
        <taxon>Tectipleura</taxon>
        <taxon>Aplysiida</taxon>
        <taxon>Aplysioidea</taxon>
        <taxon>Aplysiidae</taxon>
        <taxon>Aplysia</taxon>
    </lineage>
</organism>